<evidence type="ECO:0000256" key="3">
    <source>
        <dbReference type="ARBA" id="ARBA00022679"/>
    </source>
</evidence>
<reference evidence="11" key="2">
    <citation type="submission" date="2025-09" db="UniProtKB">
        <authorList>
            <consortium name="Ensembl"/>
        </authorList>
    </citation>
    <scope>IDENTIFICATION</scope>
</reference>
<reference evidence="11" key="1">
    <citation type="submission" date="2025-08" db="UniProtKB">
        <authorList>
            <consortium name="Ensembl"/>
        </authorList>
    </citation>
    <scope>IDENTIFICATION</scope>
</reference>
<evidence type="ECO:0000256" key="8">
    <source>
        <dbReference type="ARBA" id="ARBA00023136"/>
    </source>
</evidence>
<keyword evidence="5" id="KW-0735">Signal-anchor</keyword>
<dbReference type="GeneTree" id="ENSGT00950000182923"/>
<keyword evidence="8 10" id="KW-0472">Membrane</keyword>
<dbReference type="OMA" id="RTMRLWG"/>
<dbReference type="GO" id="GO:0001733">
    <property type="term" value="F:galactosylceramide sulfotransferase activity"/>
    <property type="evidence" value="ECO:0007669"/>
    <property type="project" value="InterPro"/>
</dbReference>
<dbReference type="Ensembl" id="ENSTGUT00000042589.1">
    <property type="protein sequence ID" value="ENSTGUP00000026468.1"/>
    <property type="gene ID" value="ENSTGUG00000019432.1"/>
</dbReference>
<evidence type="ECO:0000256" key="7">
    <source>
        <dbReference type="ARBA" id="ARBA00023034"/>
    </source>
</evidence>
<dbReference type="InParanoid" id="A0A674GVM7"/>
<evidence type="ECO:0000256" key="2">
    <source>
        <dbReference type="ARBA" id="ARBA00008124"/>
    </source>
</evidence>
<dbReference type="GO" id="GO:0009247">
    <property type="term" value="P:glycolipid biosynthetic process"/>
    <property type="evidence" value="ECO:0007669"/>
    <property type="project" value="InterPro"/>
</dbReference>
<gene>
    <name evidence="11" type="primary">GAL3ST4</name>
</gene>
<keyword evidence="4 10" id="KW-0812">Transmembrane</keyword>
<dbReference type="InterPro" id="IPR027417">
    <property type="entry name" value="P-loop_NTPase"/>
</dbReference>
<sequence>MNPKAPPGRTRPGTPKCCGTPKFCGIPKFWGTPKSWGTPLGAALGVFVTLSFALGLLGGPLRPTRDPKPDRAAPCRPVSHIVFLKTHKTGGSSVVNLLSRYGESRQLRFALPQRYQFRYPEPFRAESVRGFRPGERFDIICHHMRFSPAEVQRVMPNDSFYFSIVRDPGTQGASAFSYFRAAAAAFRCAPSLDAFLAAPRRFFGPGGRGAGLARNPQWFDFGLPAPAAAAEVPALLARLERRFPLVLLAERFDESLVLLRHRLCWPRAAVDVFAHNARGGAAAPTAAQRRRLRAWNALDWALYSHFNRSFWRHVERFGAARLQEEAAELRRRRRRLQERCLRGAGPVPAAAIAEPRLRPFQPPGAEHAVLGFALRPGLPPAERRRCGRMALPELPYTDLLARRQFGNGNGTEWDDF</sequence>
<evidence type="ECO:0000313" key="12">
    <source>
        <dbReference type="Proteomes" id="UP000007754"/>
    </source>
</evidence>
<accession>A0A674GVM7</accession>
<dbReference type="PANTHER" id="PTHR14647">
    <property type="entry name" value="GALACTOSE-3-O-SULFOTRANSFERASE"/>
    <property type="match status" value="1"/>
</dbReference>
<evidence type="ECO:0000256" key="1">
    <source>
        <dbReference type="ARBA" id="ARBA00004323"/>
    </source>
</evidence>
<comment type="similarity">
    <text evidence="2">Belongs to the galactose-3-O-sulfotransferase family.</text>
</comment>
<evidence type="ECO:0000313" key="11">
    <source>
        <dbReference type="Ensembl" id="ENSTGUP00000026468.1"/>
    </source>
</evidence>
<keyword evidence="6 10" id="KW-1133">Transmembrane helix</keyword>
<dbReference type="InterPro" id="IPR009729">
    <property type="entry name" value="Gal-3-0_sulfotransfrase"/>
</dbReference>
<dbReference type="PANTHER" id="PTHR14647:SF57">
    <property type="entry name" value="GALACTOSE-3-O-SULFOTRANSFERASE 4"/>
    <property type="match status" value="1"/>
</dbReference>
<protein>
    <submittedName>
        <fullName evidence="11">Galactose-3-O-sulfotransferase 4-like</fullName>
    </submittedName>
</protein>
<evidence type="ECO:0000256" key="5">
    <source>
        <dbReference type="ARBA" id="ARBA00022968"/>
    </source>
</evidence>
<evidence type="ECO:0000256" key="6">
    <source>
        <dbReference type="ARBA" id="ARBA00022989"/>
    </source>
</evidence>
<comment type="subcellular location">
    <subcellularLocation>
        <location evidence="1">Golgi apparatus membrane</location>
        <topology evidence="1">Single-pass type II membrane protein</topology>
    </subcellularLocation>
</comment>
<evidence type="ECO:0000256" key="4">
    <source>
        <dbReference type="ARBA" id="ARBA00022692"/>
    </source>
</evidence>
<dbReference type="CTD" id="79690"/>
<name>A0A674GVM7_TAEGU</name>
<dbReference type="OrthoDB" id="514299at2759"/>
<dbReference type="Pfam" id="PF06990">
    <property type="entry name" value="Gal-3-0_sulfotr"/>
    <property type="match status" value="1"/>
</dbReference>
<keyword evidence="3" id="KW-0808">Transferase</keyword>
<feature type="transmembrane region" description="Helical" evidence="10">
    <location>
        <begin position="40"/>
        <end position="61"/>
    </location>
</feature>
<keyword evidence="12" id="KW-1185">Reference proteome</keyword>
<dbReference type="AlphaFoldDB" id="A0A674GVM7"/>
<evidence type="ECO:0000256" key="10">
    <source>
        <dbReference type="SAM" id="Phobius"/>
    </source>
</evidence>
<keyword evidence="7" id="KW-0333">Golgi apparatus</keyword>
<dbReference type="Proteomes" id="UP000007754">
    <property type="component" value="Unplaced"/>
</dbReference>
<keyword evidence="9" id="KW-0325">Glycoprotein</keyword>
<evidence type="ECO:0000256" key="9">
    <source>
        <dbReference type="ARBA" id="ARBA00023180"/>
    </source>
</evidence>
<dbReference type="Gene3D" id="3.40.50.300">
    <property type="entry name" value="P-loop containing nucleotide triphosphate hydrolases"/>
    <property type="match status" value="1"/>
</dbReference>
<organism evidence="11 12">
    <name type="scientific">Taeniopygia guttata</name>
    <name type="common">Zebra finch</name>
    <name type="synonym">Poephila guttata</name>
    <dbReference type="NCBI Taxonomy" id="59729"/>
    <lineage>
        <taxon>Eukaryota</taxon>
        <taxon>Metazoa</taxon>
        <taxon>Chordata</taxon>
        <taxon>Craniata</taxon>
        <taxon>Vertebrata</taxon>
        <taxon>Euteleostomi</taxon>
        <taxon>Archelosauria</taxon>
        <taxon>Archosauria</taxon>
        <taxon>Dinosauria</taxon>
        <taxon>Saurischia</taxon>
        <taxon>Theropoda</taxon>
        <taxon>Coelurosauria</taxon>
        <taxon>Aves</taxon>
        <taxon>Neognathae</taxon>
        <taxon>Neoaves</taxon>
        <taxon>Telluraves</taxon>
        <taxon>Australaves</taxon>
        <taxon>Passeriformes</taxon>
        <taxon>Passeroidea</taxon>
        <taxon>Estrildidae</taxon>
        <taxon>Estrildinae</taxon>
        <taxon>Taeniopygia</taxon>
    </lineage>
</organism>
<dbReference type="GO" id="GO:0000139">
    <property type="term" value="C:Golgi membrane"/>
    <property type="evidence" value="ECO:0007669"/>
    <property type="project" value="UniProtKB-SubCell"/>
</dbReference>
<proteinExistence type="inferred from homology"/>